<dbReference type="Proteomes" id="UP001232148">
    <property type="component" value="Unassembled WGS sequence"/>
</dbReference>
<feature type="region of interest" description="Disordered" evidence="1">
    <location>
        <begin position="144"/>
        <end position="169"/>
    </location>
</feature>
<reference evidence="2" key="1">
    <citation type="submission" date="2021-06" db="EMBL/GenBank/DDBJ databases">
        <title>Comparative genomics, transcriptomics and evolutionary studies reveal genomic signatures of adaptation to plant cell wall in hemibiotrophic fungi.</title>
        <authorList>
            <consortium name="DOE Joint Genome Institute"/>
            <person name="Baroncelli R."/>
            <person name="Diaz J.F."/>
            <person name="Benocci T."/>
            <person name="Peng M."/>
            <person name="Battaglia E."/>
            <person name="Haridas S."/>
            <person name="Andreopoulos W."/>
            <person name="Labutti K."/>
            <person name="Pangilinan J."/>
            <person name="Floch G.L."/>
            <person name="Makela M.R."/>
            <person name="Henrissat B."/>
            <person name="Grigoriev I.V."/>
            <person name="Crouch J.A."/>
            <person name="De Vries R.P."/>
            <person name="Sukno S.A."/>
            <person name="Thon M.R."/>
        </authorList>
    </citation>
    <scope>NUCLEOTIDE SEQUENCE</scope>
    <source>
        <strain evidence="2">MAFF235873</strain>
    </source>
</reference>
<organism evidence="2 3">
    <name type="scientific">Colletotrichum zoysiae</name>
    <dbReference type="NCBI Taxonomy" id="1216348"/>
    <lineage>
        <taxon>Eukaryota</taxon>
        <taxon>Fungi</taxon>
        <taxon>Dikarya</taxon>
        <taxon>Ascomycota</taxon>
        <taxon>Pezizomycotina</taxon>
        <taxon>Sordariomycetes</taxon>
        <taxon>Hypocreomycetidae</taxon>
        <taxon>Glomerellales</taxon>
        <taxon>Glomerellaceae</taxon>
        <taxon>Colletotrichum</taxon>
        <taxon>Colletotrichum graminicola species complex</taxon>
    </lineage>
</organism>
<keyword evidence="3" id="KW-1185">Reference proteome</keyword>
<dbReference type="EMBL" id="MU842887">
    <property type="protein sequence ID" value="KAK2027862.1"/>
    <property type="molecule type" value="Genomic_DNA"/>
</dbReference>
<name>A0AAD9HH40_9PEZI</name>
<evidence type="ECO:0000313" key="2">
    <source>
        <dbReference type="EMBL" id="KAK2027862.1"/>
    </source>
</evidence>
<accession>A0AAD9HH40</accession>
<evidence type="ECO:0000256" key="1">
    <source>
        <dbReference type="SAM" id="MobiDB-lite"/>
    </source>
</evidence>
<protein>
    <submittedName>
        <fullName evidence="2">Uncharacterized protein</fullName>
    </submittedName>
</protein>
<gene>
    <name evidence="2" type="ORF">LX32DRAFT_640470</name>
</gene>
<comment type="caution">
    <text evidence="2">The sequence shown here is derived from an EMBL/GenBank/DDBJ whole genome shotgun (WGS) entry which is preliminary data.</text>
</comment>
<proteinExistence type="predicted"/>
<evidence type="ECO:0000313" key="3">
    <source>
        <dbReference type="Proteomes" id="UP001232148"/>
    </source>
</evidence>
<dbReference type="AlphaFoldDB" id="A0AAD9HH40"/>
<sequence>MGTDTYPVLSCLSVCLSVCPIPSHSRCFRHLLPPVRTSRTVPPYPTDTESNQLWTDANTDRGATLPLTSKFHRQTPSFPSSDRQHSERTNPLSWFPCALSITTSPTSQPRLMLCIRPPCHVIHATSEHQGNTFGYIAFGDRDVERSHQLQQRQQQQQHHHQQTNPPFAHLYWPDAPDLPLCR</sequence>